<dbReference type="InterPro" id="IPR008979">
    <property type="entry name" value="Galactose-bd-like_sf"/>
</dbReference>
<proteinExistence type="inferred from homology"/>
<dbReference type="EMBL" id="JAEHOE010000071">
    <property type="protein sequence ID" value="KAG2489610.1"/>
    <property type="molecule type" value="Genomic_DNA"/>
</dbReference>
<sequence>MLRLGPDDVDMTPAKCALRVRLSGVDFQLYGVQGSSCRTMSPSDVARFASSSGCTLRCPADNNWICGNTTSAVSVYRVVEPVNLALKRAVTASTEFSVVDLGAKYAVDGLTGADSPAFQADYLDPTAWLLVDLTAPLPVTRVRIFTRSVCCQGYLQGLELRLGNDSGVFMFNNPLVWSQAPGVILGMGVVYDIHLPGRPVGRFFSIQDFAPGFGQVLTLTELQVLGYRPDAFVGCWVDDLRRPGVRVLNTAAEAAFMTQQLCAAIARRNGGYPADVYVGCVLPDAALLPLLAADVDMTPAKCSMLVRKANAADPINAALQKPAYASSALNGTLCANSICVPDRVVDGVTGPAYFQSNISDSYPWLSINLTALMRVAGFRIFVRATNLQSAQLRVGNFSITRPSDRPAISRNLLVWKQAGPITAGAVFTIVLSGPGVVGRFVTLQNMAAAPALSISELEVMSCPPDPCASKPCGELPNFCDKKSATSFVCTVPEVDECSLTGADRVCTGMHSCINDNQTYYCDALLGCFRDTGNLTLLSSATQATGVSLALCASLARRAGALAA</sequence>
<protein>
    <recommendedName>
        <fullName evidence="8">Fucolectin tachylectin-4 pentraxin-1 domain-containing protein</fullName>
    </recommendedName>
</protein>
<evidence type="ECO:0000313" key="9">
    <source>
        <dbReference type="EMBL" id="KAG2489610.1"/>
    </source>
</evidence>
<evidence type="ECO:0000256" key="6">
    <source>
        <dbReference type="ARBA" id="ARBA00022837"/>
    </source>
</evidence>
<dbReference type="PROSITE" id="PS01187">
    <property type="entry name" value="EGF_CA"/>
    <property type="match status" value="1"/>
</dbReference>
<keyword evidence="7" id="KW-1015">Disulfide bond</keyword>
<dbReference type="InterPro" id="IPR051941">
    <property type="entry name" value="BG_Antigen-Binding_Lectin"/>
</dbReference>
<evidence type="ECO:0000256" key="7">
    <source>
        <dbReference type="ARBA" id="ARBA00023157"/>
    </source>
</evidence>
<dbReference type="Proteomes" id="UP000612055">
    <property type="component" value="Unassembled WGS sequence"/>
</dbReference>
<dbReference type="SMART" id="SM00607">
    <property type="entry name" value="FTP"/>
    <property type="match status" value="1"/>
</dbReference>
<evidence type="ECO:0000256" key="5">
    <source>
        <dbReference type="ARBA" id="ARBA00022734"/>
    </source>
</evidence>
<feature type="domain" description="Fucolectin tachylectin-4 pentraxin-1" evidence="8">
    <location>
        <begin position="81"/>
        <end position="231"/>
    </location>
</feature>
<dbReference type="AlphaFoldDB" id="A0A836BUP0"/>
<evidence type="ECO:0000256" key="4">
    <source>
        <dbReference type="ARBA" id="ARBA00022723"/>
    </source>
</evidence>
<evidence type="ECO:0000313" key="10">
    <source>
        <dbReference type="Proteomes" id="UP000612055"/>
    </source>
</evidence>
<dbReference type="InterPro" id="IPR018097">
    <property type="entry name" value="EGF_Ca-bd_CS"/>
</dbReference>
<dbReference type="PANTHER" id="PTHR45713:SF6">
    <property type="entry name" value="F5_8 TYPE C DOMAIN-CONTAINING PROTEIN"/>
    <property type="match status" value="1"/>
</dbReference>
<dbReference type="PANTHER" id="PTHR45713">
    <property type="entry name" value="FTP DOMAIN-CONTAINING PROTEIN"/>
    <property type="match status" value="1"/>
</dbReference>
<dbReference type="GO" id="GO:0001868">
    <property type="term" value="P:regulation of complement activation, lectin pathway"/>
    <property type="evidence" value="ECO:0007669"/>
    <property type="project" value="UniProtKB-ARBA"/>
</dbReference>
<reference evidence="9" key="1">
    <citation type="journal article" date="2020" name="bioRxiv">
        <title>Comparative genomics of Chlamydomonas.</title>
        <authorList>
            <person name="Craig R.J."/>
            <person name="Hasan A.R."/>
            <person name="Ness R.W."/>
            <person name="Keightley P.D."/>
        </authorList>
    </citation>
    <scope>NUCLEOTIDE SEQUENCE</scope>
    <source>
        <strain evidence="9">CCAP 11/70</strain>
    </source>
</reference>
<comment type="similarity">
    <text evidence="2">Belongs to the fucolectin family.</text>
</comment>
<gene>
    <name evidence="9" type="ORF">HYH03_011890</name>
</gene>
<comment type="caution">
    <text evidence="9">The sequence shown here is derived from an EMBL/GenBank/DDBJ whole genome shotgun (WGS) entry which is preliminary data.</text>
</comment>
<dbReference type="GO" id="GO:0010185">
    <property type="term" value="P:regulation of cellular defense response"/>
    <property type="evidence" value="ECO:0007669"/>
    <property type="project" value="UniProtKB-ARBA"/>
</dbReference>
<accession>A0A836BUP0</accession>
<evidence type="ECO:0000259" key="8">
    <source>
        <dbReference type="SMART" id="SM00607"/>
    </source>
</evidence>
<dbReference type="GO" id="GO:0042806">
    <property type="term" value="F:fucose binding"/>
    <property type="evidence" value="ECO:0007669"/>
    <property type="project" value="UniProtKB-ARBA"/>
</dbReference>
<keyword evidence="10" id="KW-1185">Reference proteome</keyword>
<comment type="function">
    <text evidence="1">Acts as a defensive agent. Recognizes blood group fucosylated oligosaccharides including A, B, H and Lewis B-type antigens. Does not recognize Lewis A antigen and has low affinity for monovalent haptens.</text>
</comment>
<organism evidence="9 10">
    <name type="scientific">Edaphochlamys debaryana</name>
    <dbReference type="NCBI Taxonomy" id="47281"/>
    <lineage>
        <taxon>Eukaryota</taxon>
        <taxon>Viridiplantae</taxon>
        <taxon>Chlorophyta</taxon>
        <taxon>core chlorophytes</taxon>
        <taxon>Chlorophyceae</taxon>
        <taxon>CS clade</taxon>
        <taxon>Chlamydomonadales</taxon>
        <taxon>Chlamydomonadales incertae sedis</taxon>
        <taxon>Edaphochlamys</taxon>
    </lineage>
</organism>
<keyword evidence="6" id="KW-0106">Calcium</keyword>
<evidence type="ECO:0000256" key="2">
    <source>
        <dbReference type="ARBA" id="ARBA00010147"/>
    </source>
</evidence>
<comment type="subunit">
    <text evidence="3">Homotrimer.</text>
</comment>
<keyword evidence="4" id="KW-0479">Metal-binding</keyword>
<keyword evidence="5" id="KW-0430">Lectin</keyword>
<evidence type="ECO:0000256" key="3">
    <source>
        <dbReference type="ARBA" id="ARBA00011233"/>
    </source>
</evidence>
<evidence type="ECO:0000256" key="1">
    <source>
        <dbReference type="ARBA" id="ARBA00002219"/>
    </source>
</evidence>
<dbReference type="InterPro" id="IPR006585">
    <property type="entry name" value="FTP1"/>
</dbReference>
<dbReference type="SUPFAM" id="SSF49785">
    <property type="entry name" value="Galactose-binding domain-like"/>
    <property type="match status" value="2"/>
</dbReference>
<dbReference type="GO" id="GO:0005509">
    <property type="term" value="F:calcium ion binding"/>
    <property type="evidence" value="ECO:0007669"/>
    <property type="project" value="InterPro"/>
</dbReference>
<dbReference type="Gene3D" id="2.60.120.260">
    <property type="entry name" value="Galactose-binding domain-like"/>
    <property type="match status" value="2"/>
</dbReference>
<dbReference type="OrthoDB" id="5985073at2759"/>
<name>A0A836BUP0_9CHLO</name>